<dbReference type="PROSITE" id="PS50048">
    <property type="entry name" value="ZN2_CY6_FUNGAL_2"/>
    <property type="match status" value="1"/>
</dbReference>
<dbReference type="Gene3D" id="4.10.240.10">
    <property type="entry name" value="Zn(2)-C6 fungal-type DNA-binding domain"/>
    <property type="match status" value="1"/>
</dbReference>
<organism evidence="8 9">
    <name type="scientific">Fusarium solani</name>
    <name type="common">Filamentous fungus</name>
    <dbReference type="NCBI Taxonomy" id="169388"/>
    <lineage>
        <taxon>Eukaryota</taxon>
        <taxon>Fungi</taxon>
        <taxon>Dikarya</taxon>
        <taxon>Ascomycota</taxon>
        <taxon>Pezizomycotina</taxon>
        <taxon>Sordariomycetes</taxon>
        <taxon>Hypocreomycetidae</taxon>
        <taxon>Hypocreales</taxon>
        <taxon>Nectriaceae</taxon>
        <taxon>Fusarium</taxon>
        <taxon>Fusarium solani species complex</taxon>
    </lineage>
</organism>
<dbReference type="GO" id="GO:0000981">
    <property type="term" value="F:DNA-binding transcription factor activity, RNA polymerase II-specific"/>
    <property type="evidence" value="ECO:0007669"/>
    <property type="project" value="InterPro"/>
</dbReference>
<dbReference type="GO" id="GO:0003677">
    <property type="term" value="F:DNA binding"/>
    <property type="evidence" value="ECO:0007669"/>
    <property type="project" value="InterPro"/>
</dbReference>
<dbReference type="EMBL" id="JAGTJS010000005">
    <property type="protein sequence ID" value="KAH7268159.1"/>
    <property type="molecule type" value="Genomic_DNA"/>
</dbReference>
<dbReference type="SUPFAM" id="SSF57701">
    <property type="entry name" value="Zn2/Cys6 DNA-binding domain"/>
    <property type="match status" value="1"/>
</dbReference>
<dbReference type="Pfam" id="PF00172">
    <property type="entry name" value="Zn_clus"/>
    <property type="match status" value="1"/>
</dbReference>
<evidence type="ECO:0000256" key="5">
    <source>
        <dbReference type="ARBA" id="ARBA00023242"/>
    </source>
</evidence>
<dbReference type="GO" id="GO:0008270">
    <property type="term" value="F:zinc ion binding"/>
    <property type="evidence" value="ECO:0007669"/>
    <property type="project" value="InterPro"/>
</dbReference>
<dbReference type="CDD" id="cd00067">
    <property type="entry name" value="GAL4"/>
    <property type="match status" value="1"/>
</dbReference>
<dbReference type="Proteomes" id="UP000736672">
    <property type="component" value="Unassembled WGS sequence"/>
</dbReference>
<dbReference type="InterPro" id="IPR007219">
    <property type="entry name" value="XnlR_reg_dom"/>
</dbReference>
<dbReference type="Pfam" id="PF04082">
    <property type="entry name" value="Fungal_trans"/>
    <property type="match status" value="1"/>
</dbReference>
<feature type="domain" description="Zn(2)-C6 fungal-type" evidence="7">
    <location>
        <begin position="33"/>
        <end position="63"/>
    </location>
</feature>
<dbReference type="SMART" id="SM00066">
    <property type="entry name" value="GAL4"/>
    <property type="match status" value="1"/>
</dbReference>
<dbReference type="InterPro" id="IPR050815">
    <property type="entry name" value="TF_fung"/>
</dbReference>
<protein>
    <recommendedName>
        <fullName evidence="7">Zn(2)-C6 fungal-type domain-containing protein</fullName>
    </recommendedName>
</protein>
<evidence type="ECO:0000256" key="4">
    <source>
        <dbReference type="ARBA" id="ARBA00023163"/>
    </source>
</evidence>
<evidence type="ECO:0000256" key="1">
    <source>
        <dbReference type="ARBA" id="ARBA00004123"/>
    </source>
</evidence>
<keyword evidence="9" id="KW-1185">Reference proteome</keyword>
<reference evidence="8" key="1">
    <citation type="journal article" date="2021" name="Nat. Commun.">
        <title>Genetic determinants of endophytism in the Arabidopsis root mycobiome.</title>
        <authorList>
            <person name="Mesny F."/>
            <person name="Miyauchi S."/>
            <person name="Thiergart T."/>
            <person name="Pickel B."/>
            <person name="Atanasova L."/>
            <person name="Karlsson M."/>
            <person name="Huettel B."/>
            <person name="Barry K.W."/>
            <person name="Haridas S."/>
            <person name="Chen C."/>
            <person name="Bauer D."/>
            <person name="Andreopoulos W."/>
            <person name="Pangilinan J."/>
            <person name="LaButti K."/>
            <person name="Riley R."/>
            <person name="Lipzen A."/>
            <person name="Clum A."/>
            <person name="Drula E."/>
            <person name="Henrissat B."/>
            <person name="Kohler A."/>
            <person name="Grigoriev I.V."/>
            <person name="Martin F.M."/>
            <person name="Hacquard S."/>
        </authorList>
    </citation>
    <scope>NUCLEOTIDE SEQUENCE</scope>
    <source>
        <strain evidence="8">FSSC 5 MPI-SDFR-AT-0091</strain>
    </source>
</reference>
<evidence type="ECO:0000313" key="8">
    <source>
        <dbReference type="EMBL" id="KAH7268159.1"/>
    </source>
</evidence>
<dbReference type="CDD" id="cd12148">
    <property type="entry name" value="fungal_TF_MHR"/>
    <property type="match status" value="1"/>
</dbReference>
<dbReference type="PANTHER" id="PTHR47338:SF10">
    <property type="entry name" value="TRANSCRIPTION FACTOR DOMAIN-CONTAINING PROTEIN-RELATED"/>
    <property type="match status" value="1"/>
</dbReference>
<feature type="compositionally biased region" description="Low complexity" evidence="6">
    <location>
        <begin position="84"/>
        <end position="96"/>
    </location>
</feature>
<dbReference type="GO" id="GO:0006351">
    <property type="term" value="P:DNA-templated transcription"/>
    <property type="evidence" value="ECO:0007669"/>
    <property type="project" value="InterPro"/>
</dbReference>
<proteinExistence type="predicted"/>
<evidence type="ECO:0000256" key="3">
    <source>
        <dbReference type="ARBA" id="ARBA00023015"/>
    </source>
</evidence>
<comment type="caution">
    <text evidence="8">The sequence shown here is derived from an EMBL/GenBank/DDBJ whole genome shotgun (WGS) entry which is preliminary data.</text>
</comment>
<accession>A0A9P9KTD6</accession>
<evidence type="ECO:0000259" key="7">
    <source>
        <dbReference type="PROSITE" id="PS50048"/>
    </source>
</evidence>
<dbReference type="AlphaFoldDB" id="A0A9P9KTD6"/>
<dbReference type="GO" id="GO:0005634">
    <property type="term" value="C:nucleus"/>
    <property type="evidence" value="ECO:0007669"/>
    <property type="project" value="UniProtKB-SubCell"/>
</dbReference>
<feature type="region of interest" description="Disordered" evidence="6">
    <location>
        <begin position="1"/>
        <end position="22"/>
    </location>
</feature>
<dbReference type="PANTHER" id="PTHR47338">
    <property type="entry name" value="ZN(II)2CYS6 TRANSCRIPTION FACTOR (EUROFUNG)-RELATED"/>
    <property type="match status" value="1"/>
</dbReference>
<evidence type="ECO:0000256" key="2">
    <source>
        <dbReference type="ARBA" id="ARBA00022723"/>
    </source>
</evidence>
<dbReference type="InterPro" id="IPR001138">
    <property type="entry name" value="Zn2Cys6_DnaBD"/>
</dbReference>
<evidence type="ECO:0000256" key="6">
    <source>
        <dbReference type="SAM" id="MobiDB-lite"/>
    </source>
</evidence>
<dbReference type="OrthoDB" id="3362851at2759"/>
<comment type="subcellular location">
    <subcellularLocation>
        <location evidence="1">Nucleus</location>
    </subcellularLocation>
</comment>
<keyword evidence="4" id="KW-0804">Transcription</keyword>
<evidence type="ECO:0000313" key="9">
    <source>
        <dbReference type="Proteomes" id="UP000736672"/>
    </source>
</evidence>
<keyword evidence="3" id="KW-0805">Transcription regulation</keyword>
<name>A0A9P9KTD6_FUSSL</name>
<keyword evidence="2" id="KW-0479">Metal-binding</keyword>
<feature type="region of interest" description="Disordered" evidence="6">
    <location>
        <begin position="65"/>
        <end position="97"/>
    </location>
</feature>
<sequence length="621" mass="69150">MDAPLSNPDPDVTRASIQSTNPVRWASNRRSRVCDRCIRHKIKCDLNQPRCSACDAYGHTCSYSRTRKKPGPIRGSSRRPGRPAPTASPTVSPSDPQGITVINKSFGVTWHIASTPEATEESNPPVQSLSTLSDAAKILNTFSSQLSEEARHELAHTFASTVNTSFPLFPLHTLPTQLRGGEISEVLASIVYAISAKLTGTSLHMDLDTALSSLVESSTALAPSVSEPNALNEWRTACLLAWYGFYQYQGQKIDDCISNLARKAYHLGLHQIDSLSNLSTFGWDLLSEAAAEEWRHVWWSIYLLDTHLSYSMATPSQIQPDSIGTALLRGDLTRTTASARNGAKTLIPTDQADLWKVIQEIVAVSGRDIFGLHIAVNALLKEAIAVHRRGRQHPRYPTQERISELEDCLCGIRLSLPFNYLRMVRDVAGGESVASYHCRLLTILKLQSTQMMLGLPGRQVDEAQFQASWRENLETCHRLFEIISHWDKESVFAVDPELCIIVMGLLVLFHLHNKASGISNPSSSAQLTRRQDILRVILQKHARQWKLAQILLATSKDSYDALVTKISDPLGLDDLFHVIDQFQGPLHLKWVNFVRPDRDAELRAVGRRYLDSYGSSVGYVL</sequence>
<gene>
    <name evidence="8" type="ORF">B0J15DRAFT_389759</name>
</gene>
<dbReference type="InterPro" id="IPR036864">
    <property type="entry name" value="Zn2-C6_fun-type_DNA-bd_sf"/>
</dbReference>
<keyword evidence="5" id="KW-0539">Nucleus</keyword>
<feature type="compositionally biased region" description="Basic residues" evidence="6">
    <location>
        <begin position="65"/>
        <end position="81"/>
    </location>
</feature>